<proteinExistence type="predicted"/>
<organism evidence="1">
    <name type="scientific">Marseillevirus sp</name>
    <dbReference type="NCBI Taxonomy" id="2809551"/>
    <lineage>
        <taxon>Viruses</taxon>
        <taxon>Varidnaviria</taxon>
        <taxon>Bamfordvirae</taxon>
        <taxon>Nucleocytoviricota</taxon>
        <taxon>Megaviricetes</taxon>
        <taxon>Pimascovirales</taxon>
        <taxon>Pimascovirales incertae sedis</taxon>
        <taxon>Marseilleviridae</taxon>
        <taxon>Marseillevirus</taxon>
    </lineage>
</organism>
<reference evidence="1" key="1">
    <citation type="submission" date="2023-07" db="EMBL/GenBank/DDBJ databases">
        <authorList>
            <person name="Xia Y."/>
        </authorList>
    </citation>
    <scope>NUCLEOTIDE SEQUENCE</scope>
    <source>
        <strain evidence="1">E</strain>
    </source>
</reference>
<gene>
    <name evidence="1" type="ORF">MarDSR_240</name>
</gene>
<name>A0AA96IZ55_9VIRU</name>
<sequence>MFSSGKRKNCVDDCVYKGYSTISGNSKDMVRVMQQLNEEGHLQRICKQKCRVLENSRPYLRCERNAKKECKYPNSDECKDLVKETCSNDIRVRMTKAVFY</sequence>
<accession>A0AA96IZ55</accession>
<evidence type="ECO:0000313" key="1">
    <source>
        <dbReference type="EMBL" id="WNL50279.1"/>
    </source>
</evidence>
<dbReference type="EMBL" id="OR343189">
    <property type="protein sequence ID" value="WNL50279.1"/>
    <property type="molecule type" value="Genomic_DNA"/>
</dbReference>
<protein>
    <submittedName>
        <fullName evidence="1">Uncharacterized protein</fullName>
    </submittedName>
</protein>